<dbReference type="Proteomes" id="UP000077173">
    <property type="component" value="Unassembled WGS sequence"/>
</dbReference>
<name>A0A176ZH27_9BRAD</name>
<gene>
    <name evidence="1" type="ORF">AXW67_35375</name>
</gene>
<sequence>MDRLSAAKRREVAMPLKSLGIIKIPGGAESLRLRRMTLSGFPGVAGAVAAHTTALVVPDRRYVV</sequence>
<reference evidence="1 2" key="1">
    <citation type="submission" date="2016-02" db="EMBL/GenBank/DDBJ databases">
        <title>Draft genome sequence of the strain BR 10247T Bradyrhizobium neotropicale isolated from nodules of Centrolobium paraense.</title>
        <authorList>
            <person name="Simoes-Araujo J.L."/>
            <person name="Barauna A.C."/>
            <person name="Silva K."/>
            <person name="Zilli J.E."/>
        </authorList>
    </citation>
    <scope>NUCLEOTIDE SEQUENCE [LARGE SCALE GENOMIC DNA]</scope>
    <source>
        <strain evidence="1 2">BR 10247</strain>
    </source>
</reference>
<accession>A0A176ZH27</accession>
<dbReference type="GeneID" id="32584917"/>
<dbReference type="EMBL" id="LSEF01000015">
    <property type="protein sequence ID" value="OAF19797.1"/>
    <property type="molecule type" value="Genomic_DNA"/>
</dbReference>
<proteinExistence type="predicted"/>
<evidence type="ECO:0000313" key="1">
    <source>
        <dbReference type="EMBL" id="OAF19797.1"/>
    </source>
</evidence>
<evidence type="ECO:0000313" key="2">
    <source>
        <dbReference type="Proteomes" id="UP000077173"/>
    </source>
</evidence>
<organism evidence="1 2">
    <name type="scientific">Bradyrhizobium neotropicale</name>
    <dbReference type="NCBI Taxonomy" id="1497615"/>
    <lineage>
        <taxon>Bacteria</taxon>
        <taxon>Pseudomonadati</taxon>
        <taxon>Pseudomonadota</taxon>
        <taxon>Alphaproteobacteria</taxon>
        <taxon>Hyphomicrobiales</taxon>
        <taxon>Nitrobacteraceae</taxon>
        <taxon>Bradyrhizobium</taxon>
    </lineage>
</organism>
<comment type="caution">
    <text evidence="1">The sequence shown here is derived from an EMBL/GenBank/DDBJ whole genome shotgun (WGS) entry which is preliminary data.</text>
</comment>
<dbReference type="AlphaFoldDB" id="A0A176ZH27"/>
<keyword evidence="2" id="KW-1185">Reference proteome</keyword>
<protein>
    <submittedName>
        <fullName evidence="1">Uncharacterized protein</fullName>
    </submittedName>
</protein>